<evidence type="ECO:0000256" key="8">
    <source>
        <dbReference type="ARBA" id="ARBA00039689"/>
    </source>
</evidence>
<dbReference type="GO" id="GO:0048812">
    <property type="term" value="P:neuron projection morphogenesis"/>
    <property type="evidence" value="ECO:0007669"/>
    <property type="project" value="TreeGrafter"/>
</dbReference>
<comment type="subcellular location">
    <subcellularLocation>
        <location evidence="6">Cell projection</location>
        <location evidence="6">Lamellipodium membrane</location>
        <topology evidence="6">Single-pass membrane protein</topology>
        <orientation evidence="6">Cytoplasmic side</orientation>
    </subcellularLocation>
</comment>
<accession>A0A2G9RG02</accession>
<evidence type="ECO:0000313" key="10">
    <source>
        <dbReference type="Proteomes" id="UP000228934"/>
    </source>
</evidence>
<protein>
    <recommendedName>
        <fullName evidence="8">Nck-associated protein 1</fullName>
    </recommendedName>
</protein>
<dbReference type="AlphaFoldDB" id="A0A2G9RG02"/>
<sequence>MVYPRRNLSAEQWRNAQLLSLISAPSTMLNPAQSDTMPFGFILCHGILNTDATSLNLWKLALQSSSCLSLYRDEVFHIHKAAEDLFVNIRGYNKRINDIRECKENAISHAGATHRERRKFLRSALKELATVLSDQPGLLGPKALFVFMALSFARDEIIWLLRHADNIPKKIADDFMDKHIAELIFYMEELRAHVRKYGPVMQRYYVQYLSGFDAVVLNELVQVRTQWMWAT</sequence>
<dbReference type="GO" id="GO:0030866">
    <property type="term" value="P:cortical actin cytoskeleton organization"/>
    <property type="evidence" value="ECO:0007669"/>
    <property type="project" value="TreeGrafter"/>
</dbReference>
<dbReference type="EMBL" id="KV940219">
    <property type="protein sequence ID" value="PIO26789.1"/>
    <property type="molecule type" value="Genomic_DNA"/>
</dbReference>
<dbReference type="GO" id="GO:0030031">
    <property type="term" value="P:cell projection assembly"/>
    <property type="evidence" value="ECO:0007669"/>
    <property type="project" value="TreeGrafter"/>
</dbReference>
<dbReference type="OrthoDB" id="548214at2759"/>
<evidence type="ECO:0000256" key="2">
    <source>
        <dbReference type="ARBA" id="ARBA00022692"/>
    </source>
</evidence>
<keyword evidence="10" id="KW-1185">Reference proteome</keyword>
<dbReference type="PANTHER" id="PTHR12093:SF11">
    <property type="entry name" value="NCK-ASSOCIATED PROTEIN 1"/>
    <property type="match status" value="1"/>
</dbReference>
<comment type="similarity">
    <text evidence="7">Belongs to the HEM-1/HEM-2 family.</text>
</comment>
<dbReference type="GO" id="GO:0031209">
    <property type="term" value="C:SCAR complex"/>
    <property type="evidence" value="ECO:0007669"/>
    <property type="project" value="TreeGrafter"/>
</dbReference>
<evidence type="ECO:0000256" key="5">
    <source>
        <dbReference type="ARBA" id="ARBA00023273"/>
    </source>
</evidence>
<dbReference type="Proteomes" id="UP000228934">
    <property type="component" value="Unassembled WGS sequence"/>
</dbReference>
<keyword evidence="5" id="KW-0966">Cell projection</keyword>
<keyword evidence="3" id="KW-1133">Transmembrane helix</keyword>
<name>A0A2G9RG02_AQUCT</name>
<organism evidence="9 10">
    <name type="scientific">Aquarana catesbeiana</name>
    <name type="common">American bullfrog</name>
    <name type="synonym">Rana catesbeiana</name>
    <dbReference type="NCBI Taxonomy" id="8400"/>
    <lineage>
        <taxon>Eukaryota</taxon>
        <taxon>Metazoa</taxon>
        <taxon>Chordata</taxon>
        <taxon>Craniata</taxon>
        <taxon>Vertebrata</taxon>
        <taxon>Euteleostomi</taxon>
        <taxon>Amphibia</taxon>
        <taxon>Batrachia</taxon>
        <taxon>Anura</taxon>
        <taxon>Neobatrachia</taxon>
        <taxon>Ranoidea</taxon>
        <taxon>Ranidae</taxon>
        <taxon>Aquarana</taxon>
    </lineage>
</organism>
<keyword evidence="2" id="KW-0812">Transmembrane</keyword>
<keyword evidence="1" id="KW-1003">Cell membrane</keyword>
<reference evidence="10" key="1">
    <citation type="journal article" date="2017" name="Nat. Commun.">
        <title>The North American bullfrog draft genome provides insight into hormonal regulation of long noncoding RNA.</title>
        <authorList>
            <person name="Hammond S.A."/>
            <person name="Warren R.L."/>
            <person name="Vandervalk B.P."/>
            <person name="Kucuk E."/>
            <person name="Khan H."/>
            <person name="Gibb E.A."/>
            <person name="Pandoh P."/>
            <person name="Kirk H."/>
            <person name="Zhao Y."/>
            <person name="Jones M."/>
            <person name="Mungall A.J."/>
            <person name="Coope R."/>
            <person name="Pleasance S."/>
            <person name="Moore R.A."/>
            <person name="Holt R.A."/>
            <person name="Round J.M."/>
            <person name="Ohora S."/>
            <person name="Walle B.V."/>
            <person name="Veldhoen N."/>
            <person name="Helbing C.C."/>
            <person name="Birol I."/>
        </authorList>
    </citation>
    <scope>NUCLEOTIDE SEQUENCE [LARGE SCALE GENOMIC DNA]</scope>
</reference>
<evidence type="ECO:0000256" key="3">
    <source>
        <dbReference type="ARBA" id="ARBA00022989"/>
    </source>
</evidence>
<evidence type="ECO:0000313" key="9">
    <source>
        <dbReference type="EMBL" id="PIO26789.1"/>
    </source>
</evidence>
<dbReference type="PANTHER" id="PTHR12093">
    <property type="entry name" value="NCK-ASSOCIATED PROTEIN 1"/>
    <property type="match status" value="1"/>
</dbReference>
<evidence type="ECO:0000256" key="6">
    <source>
        <dbReference type="ARBA" id="ARBA00037839"/>
    </source>
</evidence>
<dbReference type="Pfam" id="PF09735">
    <property type="entry name" value="Nckap1"/>
    <property type="match status" value="1"/>
</dbReference>
<feature type="non-terminal residue" evidence="9">
    <location>
        <position position="231"/>
    </location>
</feature>
<gene>
    <name evidence="9" type="ORF">AB205_0079710</name>
</gene>
<keyword evidence="4" id="KW-0472">Membrane</keyword>
<evidence type="ECO:0000256" key="7">
    <source>
        <dbReference type="ARBA" id="ARBA00037947"/>
    </source>
</evidence>
<evidence type="ECO:0000256" key="4">
    <source>
        <dbReference type="ARBA" id="ARBA00023136"/>
    </source>
</evidence>
<dbReference type="GO" id="GO:0016477">
    <property type="term" value="P:cell migration"/>
    <property type="evidence" value="ECO:0007669"/>
    <property type="project" value="TreeGrafter"/>
</dbReference>
<dbReference type="GO" id="GO:0031258">
    <property type="term" value="C:lamellipodium membrane"/>
    <property type="evidence" value="ECO:0007669"/>
    <property type="project" value="UniProtKB-SubCell"/>
</dbReference>
<proteinExistence type="inferred from homology"/>
<evidence type="ECO:0000256" key="1">
    <source>
        <dbReference type="ARBA" id="ARBA00022475"/>
    </source>
</evidence>
<dbReference type="InterPro" id="IPR019137">
    <property type="entry name" value="Nck-associated_protein-1"/>
</dbReference>